<evidence type="ECO:0000313" key="3">
    <source>
        <dbReference type="Proteomes" id="UP000722989"/>
    </source>
</evidence>
<organism evidence="2 3">
    <name type="scientific">Planosporangium thailandense</name>
    <dbReference type="NCBI Taxonomy" id="765197"/>
    <lineage>
        <taxon>Bacteria</taxon>
        <taxon>Bacillati</taxon>
        <taxon>Actinomycetota</taxon>
        <taxon>Actinomycetes</taxon>
        <taxon>Micromonosporales</taxon>
        <taxon>Micromonosporaceae</taxon>
        <taxon>Planosporangium</taxon>
    </lineage>
</organism>
<dbReference type="RefSeq" id="WP_167924073.1">
    <property type="nucleotide sequence ID" value="NZ_JAATVY010000003.1"/>
</dbReference>
<dbReference type="Proteomes" id="UP000722989">
    <property type="component" value="Unassembled WGS sequence"/>
</dbReference>
<gene>
    <name evidence="2" type="ORF">HC031_05375</name>
</gene>
<dbReference type="Pfam" id="PF00326">
    <property type="entry name" value="Peptidase_S9"/>
    <property type="match status" value="1"/>
</dbReference>
<dbReference type="GO" id="GO:0016787">
    <property type="term" value="F:hydrolase activity"/>
    <property type="evidence" value="ECO:0007669"/>
    <property type="project" value="UniProtKB-KW"/>
</dbReference>
<comment type="caution">
    <text evidence="2">The sequence shown here is derived from an EMBL/GenBank/DDBJ whole genome shotgun (WGS) entry which is preliminary data.</text>
</comment>
<dbReference type="PANTHER" id="PTHR43358:SF4">
    <property type="entry name" value="ALPHA_BETA HYDROLASE FOLD-1 DOMAIN-CONTAINING PROTEIN"/>
    <property type="match status" value="1"/>
</dbReference>
<dbReference type="InterPro" id="IPR052920">
    <property type="entry name" value="DNA-binding_regulatory"/>
</dbReference>
<dbReference type="EMBL" id="JAATVY010000003">
    <property type="protein sequence ID" value="NJC69150.1"/>
    <property type="molecule type" value="Genomic_DNA"/>
</dbReference>
<evidence type="ECO:0000259" key="1">
    <source>
        <dbReference type="Pfam" id="PF00326"/>
    </source>
</evidence>
<dbReference type="Gene3D" id="3.40.50.1820">
    <property type="entry name" value="alpha/beta hydrolase"/>
    <property type="match status" value="1"/>
</dbReference>
<dbReference type="PANTHER" id="PTHR43358">
    <property type="entry name" value="ALPHA/BETA-HYDROLASE"/>
    <property type="match status" value="1"/>
</dbReference>
<name>A0ABX0XT26_9ACTN</name>
<sequence length="382" mass="41330">MTVEPVVAPTSIRRWPRFTAYGLAGLALLVPTSTASAGWYFANQVLDARPREYPLEVRGFDGELVTLNRTEDTLCDVPYALLWPTGHARLGSVVRADRTGVVRRVEEITRGTLQAGARAALSSAVFDGDPLTSRGLNFDEVTVPGELGPLPAWLVPGTSSAWVIAVHGRGGSRAEALRALPTLAELGLPTLVITYRNDEGAPSSADRRYHLGATEWRDVAAAVSYARSQGASDVILFGWSMGGAATMMTLRQAPEAAFVRAVVLDCPALDWSATLRLNGRRRNLPAPLTWAALRLVEQRIGTTLTDLNQVRHVGSLRVPTLVFLDQDDVLVDPAPTRLFARLRPDLVRLVETAGGGHTRSWNVDPARYEAELASFLRAVAPG</sequence>
<evidence type="ECO:0000313" key="2">
    <source>
        <dbReference type="EMBL" id="NJC69150.1"/>
    </source>
</evidence>
<protein>
    <submittedName>
        <fullName evidence="2">Alpha/beta hydrolase</fullName>
    </submittedName>
</protein>
<dbReference type="SUPFAM" id="SSF53474">
    <property type="entry name" value="alpha/beta-Hydrolases"/>
    <property type="match status" value="1"/>
</dbReference>
<dbReference type="InterPro" id="IPR001375">
    <property type="entry name" value="Peptidase_S9_cat"/>
</dbReference>
<reference evidence="2 3" key="1">
    <citation type="submission" date="2020-03" db="EMBL/GenBank/DDBJ databases">
        <title>WGS of the type strain of Planosporangium spp.</title>
        <authorList>
            <person name="Thawai C."/>
        </authorList>
    </citation>
    <scope>NUCLEOTIDE SEQUENCE [LARGE SCALE GENOMIC DNA]</scope>
    <source>
        <strain evidence="2 3">TBRC 5610</strain>
    </source>
</reference>
<keyword evidence="2" id="KW-0378">Hydrolase</keyword>
<accession>A0ABX0XT26</accession>
<dbReference type="InterPro" id="IPR029058">
    <property type="entry name" value="AB_hydrolase_fold"/>
</dbReference>
<proteinExistence type="predicted"/>
<feature type="domain" description="Peptidase S9 prolyl oligopeptidase catalytic" evidence="1">
    <location>
        <begin position="208"/>
        <end position="357"/>
    </location>
</feature>
<keyword evidence="3" id="KW-1185">Reference proteome</keyword>